<keyword evidence="5" id="KW-1185">Reference proteome</keyword>
<dbReference type="PANTHER" id="PTHR43751">
    <property type="entry name" value="SULFATASE"/>
    <property type="match status" value="1"/>
</dbReference>
<organism evidence="3 6">
    <name type="scientific">Microbulbifer hydrolyticus</name>
    <dbReference type="NCBI Taxonomy" id="48074"/>
    <lineage>
        <taxon>Bacteria</taxon>
        <taxon>Pseudomonadati</taxon>
        <taxon>Pseudomonadota</taxon>
        <taxon>Gammaproteobacteria</taxon>
        <taxon>Cellvibrionales</taxon>
        <taxon>Microbulbiferaceae</taxon>
        <taxon>Microbulbifer</taxon>
    </lineage>
</organism>
<keyword evidence="3" id="KW-0378">Hydrolase</keyword>
<evidence type="ECO:0000313" key="6">
    <source>
        <dbReference type="Proteomes" id="UP000563601"/>
    </source>
</evidence>
<reference evidence="4 5" key="1">
    <citation type="submission" date="2020-01" db="EMBL/GenBank/DDBJ databases">
        <title>The possibility of degradation of plastic by Microbulbifer hydrolyticus IRE-31.</title>
        <authorList>
            <person name="Liu L."/>
        </authorList>
    </citation>
    <scope>NUCLEOTIDE SEQUENCE [LARGE SCALE GENOMIC DNA]</scope>
    <source>
        <strain evidence="4 5">IRE-31</strain>
    </source>
</reference>
<dbReference type="EMBL" id="CP047491">
    <property type="protein sequence ID" value="QHQ38715.1"/>
    <property type="molecule type" value="Genomic_DNA"/>
</dbReference>
<evidence type="ECO:0000313" key="4">
    <source>
        <dbReference type="EMBL" id="QHQ38715.1"/>
    </source>
</evidence>
<dbReference type="AlphaFoldDB" id="A0A6P1TAD8"/>
<dbReference type="Gene3D" id="3.30.1120.10">
    <property type="match status" value="1"/>
</dbReference>
<dbReference type="OrthoDB" id="9803751at2"/>
<dbReference type="Proteomes" id="UP000464675">
    <property type="component" value="Chromosome"/>
</dbReference>
<feature type="signal peptide" evidence="1">
    <location>
        <begin position="1"/>
        <end position="23"/>
    </location>
</feature>
<dbReference type="EMBL" id="JACHHR010000001">
    <property type="protein sequence ID" value="MBB5210855.1"/>
    <property type="molecule type" value="Genomic_DNA"/>
</dbReference>
<evidence type="ECO:0000313" key="5">
    <source>
        <dbReference type="Proteomes" id="UP000464675"/>
    </source>
</evidence>
<evidence type="ECO:0000256" key="1">
    <source>
        <dbReference type="SAM" id="SignalP"/>
    </source>
</evidence>
<dbReference type="CDD" id="cd16142">
    <property type="entry name" value="ARS_like"/>
    <property type="match status" value="1"/>
</dbReference>
<dbReference type="SUPFAM" id="SSF53649">
    <property type="entry name" value="Alkaline phosphatase-like"/>
    <property type="match status" value="1"/>
</dbReference>
<dbReference type="PANTHER" id="PTHR43751:SF2">
    <property type="entry name" value="SULFATASE N-TERMINAL DOMAIN-CONTAINING PROTEIN"/>
    <property type="match status" value="1"/>
</dbReference>
<feature type="chain" id="PRO_5044645576" evidence="1">
    <location>
        <begin position="24"/>
        <end position="511"/>
    </location>
</feature>
<feature type="domain" description="Sulfatase N-terminal" evidence="2">
    <location>
        <begin position="27"/>
        <end position="359"/>
    </location>
</feature>
<dbReference type="RefSeq" id="WP_161858043.1">
    <property type="nucleotide sequence ID" value="NZ_CP047491.1"/>
</dbReference>
<dbReference type="InterPro" id="IPR052701">
    <property type="entry name" value="GAG_Ulvan_Degrading_Sulfatases"/>
</dbReference>
<dbReference type="InterPro" id="IPR017850">
    <property type="entry name" value="Alkaline_phosphatase_core_sf"/>
</dbReference>
<reference evidence="3 6" key="2">
    <citation type="submission" date="2020-08" db="EMBL/GenBank/DDBJ databases">
        <title>Genomic Encyclopedia of Type Strains, Phase IV (KMG-IV): sequencing the most valuable type-strain genomes for metagenomic binning, comparative biology and taxonomic classification.</title>
        <authorList>
            <person name="Goeker M."/>
        </authorList>
    </citation>
    <scope>NUCLEOTIDE SEQUENCE [LARGE SCALE GENOMIC DNA]</scope>
    <source>
        <strain evidence="3 6">DSM 11525</strain>
    </source>
</reference>
<sequence length="511" mass="57512">MMKIQRGLFMALVLSLFAVASQAAEKPNILIIWGDDVGMWNISAYHRGMMGGSTPNIDRIADEGMIFMDHYGQASCTAGRAAFITGQYPMRIGLSTVGLPGAKQGLQEEVPTLAEMLKAQGYTTGQFGKNHLGDRDEHLPTNHGFDEFFGILYHLNAGEYPEQYDYPKDPEVQKRLGLKMRGVIHSKALAGGKQEIKDLGAWGQERQRNLDQEVLEQSMRFIRDAVKAGKPFFVWHNTTRMHYRTNLNKEYEGKSGYGVYADGMMEMDDDVGELLDLIEELGVADNTLVMFSTDNGAASNSWPDGGNQPFHGEKGAGGWEGGFRVPMLVKWKGHIPAGVSTGEFMTMEDWVPTIMSILGEKDLKENLLSGTKIGGRKYKAHLDGYDQTDLLLNNGKSKRKEFYYFTETTFHGMRYGDWKLLFIDQEEWFRGTQEPLSTPYIINLKLDPFERFIHARGYDEWAENRSWILGLAGPKIAEFVRSFEKFPPTQKSMSVQVGDVSKTINSQAVSR</sequence>
<dbReference type="InterPro" id="IPR000917">
    <property type="entry name" value="Sulfatase_N"/>
</dbReference>
<protein>
    <submittedName>
        <fullName evidence="3">Arylsulfatase</fullName>
        <ecNumber evidence="3">3.1.6.1</ecNumber>
    </submittedName>
    <submittedName>
        <fullName evidence="4">Sulfatase-like hydrolase/transferase</fullName>
    </submittedName>
</protein>
<dbReference type="Pfam" id="PF00884">
    <property type="entry name" value="Sulfatase"/>
    <property type="match status" value="1"/>
</dbReference>
<accession>A0A6P1TAD8</accession>
<dbReference type="Gene3D" id="3.40.720.10">
    <property type="entry name" value="Alkaline Phosphatase, subunit A"/>
    <property type="match status" value="1"/>
</dbReference>
<proteinExistence type="predicted"/>
<dbReference type="GO" id="GO:0004065">
    <property type="term" value="F:arylsulfatase activity"/>
    <property type="evidence" value="ECO:0007669"/>
    <property type="project" value="UniProtKB-EC"/>
</dbReference>
<evidence type="ECO:0000259" key="2">
    <source>
        <dbReference type="Pfam" id="PF00884"/>
    </source>
</evidence>
<gene>
    <name evidence="4" type="ORF">GTQ55_06740</name>
    <name evidence="3" type="ORF">HNQ53_001043</name>
</gene>
<dbReference type="EC" id="3.1.6.1" evidence="3"/>
<name>A0A6P1TAD8_9GAMM</name>
<evidence type="ECO:0000313" key="3">
    <source>
        <dbReference type="EMBL" id="MBB5210855.1"/>
    </source>
</evidence>
<dbReference type="Proteomes" id="UP000563601">
    <property type="component" value="Unassembled WGS sequence"/>
</dbReference>
<keyword evidence="1" id="KW-0732">Signal</keyword>